<dbReference type="InterPro" id="IPR013324">
    <property type="entry name" value="RNA_pol_sigma_r3/r4-like"/>
</dbReference>
<evidence type="ECO:0000256" key="1">
    <source>
        <dbReference type="SAM" id="MobiDB-lite"/>
    </source>
</evidence>
<dbReference type="AlphaFoldDB" id="A0A4R4TP94"/>
<gene>
    <name evidence="2" type="ORF">E1283_11015</name>
</gene>
<sequence>MCEVAEAGADDDGGGGPGAVVDRLEIRAGLAELPPREREVSILVHVADLSRAACADVLDMPTAPSRAASPARVA</sequence>
<evidence type="ECO:0000313" key="3">
    <source>
        <dbReference type="Proteomes" id="UP000295345"/>
    </source>
</evidence>
<dbReference type="Proteomes" id="UP000295345">
    <property type="component" value="Unassembled WGS sequence"/>
</dbReference>
<dbReference type="EMBL" id="SMKI01000090">
    <property type="protein sequence ID" value="TDC75919.1"/>
    <property type="molecule type" value="Genomic_DNA"/>
</dbReference>
<dbReference type="Gene3D" id="1.10.10.10">
    <property type="entry name" value="Winged helix-like DNA-binding domain superfamily/Winged helix DNA-binding domain"/>
    <property type="match status" value="1"/>
</dbReference>
<keyword evidence="3" id="KW-1185">Reference proteome</keyword>
<proteinExistence type="predicted"/>
<dbReference type="SUPFAM" id="SSF88659">
    <property type="entry name" value="Sigma3 and sigma4 domains of RNA polymerase sigma factors"/>
    <property type="match status" value="1"/>
</dbReference>
<evidence type="ECO:0000313" key="2">
    <source>
        <dbReference type="EMBL" id="TDC75919.1"/>
    </source>
</evidence>
<protein>
    <submittedName>
        <fullName evidence="2">Sigma-70 family RNA polymerase sigma factor</fullName>
    </submittedName>
</protein>
<dbReference type="OrthoDB" id="3698333at2"/>
<reference evidence="2 3" key="1">
    <citation type="submission" date="2019-03" db="EMBL/GenBank/DDBJ databases">
        <title>Draft genome sequences of novel Actinobacteria.</title>
        <authorList>
            <person name="Sahin N."/>
            <person name="Ay H."/>
            <person name="Saygin H."/>
        </authorList>
    </citation>
    <scope>NUCLEOTIDE SEQUENCE [LARGE SCALE GENOMIC DNA]</scope>
    <source>
        <strain evidence="2 3">DSM 41900</strain>
    </source>
</reference>
<dbReference type="RefSeq" id="WP_132817780.1">
    <property type="nucleotide sequence ID" value="NZ_SMKI01000090.1"/>
</dbReference>
<comment type="caution">
    <text evidence="2">The sequence shown here is derived from an EMBL/GenBank/DDBJ whole genome shotgun (WGS) entry which is preliminary data.</text>
</comment>
<name>A0A4R4TP94_9ACTN</name>
<accession>A0A4R4TP94</accession>
<feature type="region of interest" description="Disordered" evidence="1">
    <location>
        <begin position="1"/>
        <end position="20"/>
    </location>
</feature>
<organism evidence="2 3">
    <name type="scientific">Streptomyces hainanensis</name>
    <dbReference type="NCBI Taxonomy" id="402648"/>
    <lineage>
        <taxon>Bacteria</taxon>
        <taxon>Bacillati</taxon>
        <taxon>Actinomycetota</taxon>
        <taxon>Actinomycetes</taxon>
        <taxon>Kitasatosporales</taxon>
        <taxon>Streptomycetaceae</taxon>
        <taxon>Streptomyces</taxon>
    </lineage>
</organism>
<dbReference type="InterPro" id="IPR036388">
    <property type="entry name" value="WH-like_DNA-bd_sf"/>
</dbReference>